<evidence type="ECO:0000313" key="1">
    <source>
        <dbReference type="EMBL" id="KAF8794871.1"/>
    </source>
</evidence>
<dbReference type="EMBL" id="JABXBU010000002">
    <property type="protein sequence ID" value="KAF8794871.1"/>
    <property type="molecule type" value="Genomic_DNA"/>
</dbReference>
<sequence>MMTNTKCDNSVLLDAIPSLAFCFNFAPVCFGERGVGPEPRQAAPGLRLSLPSCFSECNIDEFMAYTETPNLEEVSRFRG</sequence>
<dbReference type="AlphaFoldDB" id="A0A8T0FUV8"/>
<evidence type="ECO:0000313" key="2">
    <source>
        <dbReference type="Proteomes" id="UP000807504"/>
    </source>
</evidence>
<reference evidence="1" key="1">
    <citation type="journal article" date="2020" name="bioRxiv">
        <title>Chromosome-level reference genome of the European wasp spider Argiope bruennichi: a resource for studies on range expansion and evolutionary adaptation.</title>
        <authorList>
            <person name="Sheffer M.M."/>
            <person name="Hoppe A."/>
            <person name="Krehenwinkel H."/>
            <person name="Uhl G."/>
            <person name="Kuss A.W."/>
            <person name="Jensen L."/>
            <person name="Jensen C."/>
            <person name="Gillespie R.G."/>
            <person name="Hoff K.J."/>
            <person name="Prost S."/>
        </authorList>
    </citation>
    <scope>NUCLEOTIDE SEQUENCE</scope>
</reference>
<reference evidence="1" key="2">
    <citation type="submission" date="2020-06" db="EMBL/GenBank/DDBJ databases">
        <authorList>
            <person name="Sheffer M."/>
        </authorList>
    </citation>
    <scope>NUCLEOTIDE SEQUENCE</scope>
</reference>
<keyword evidence="2" id="KW-1185">Reference proteome</keyword>
<dbReference type="Proteomes" id="UP000807504">
    <property type="component" value="Unassembled WGS sequence"/>
</dbReference>
<comment type="caution">
    <text evidence="1">The sequence shown here is derived from an EMBL/GenBank/DDBJ whole genome shotgun (WGS) entry which is preliminary data.</text>
</comment>
<proteinExistence type="predicted"/>
<name>A0A8T0FUV8_ARGBR</name>
<protein>
    <submittedName>
        <fullName evidence="1">Uncharacterized protein</fullName>
    </submittedName>
</protein>
<accession>A0A8T0FUV8</accession>
<gene>
    <name evidence="1" type="ORF">HNY73_002792</name>
</gene>
<organism evidence="1 2">
    <name type="scientific">Argiope bruennichi</name>
    <name type="common">Wasp spider</name>
    <name type="synonym">Aranea bruennichi</name>
    <dbReference type="NCBI Taxonomy" id="94029"/>
    <lineage>
        <taxon>Eukaryota</taxon>
        <taxon>Metazoa</taxon>
        <taxon>Ecdysozoa</taxon>
        <taxon>Arthropoda</taxon>
        <taxon>Chelicerata</taxon>
        <taxon>Arachnida</taxon>
        <taxon>Araneae</taxon>
        <taxon>Araneomorphae</taxon>
        <taxon>Entelegynae</taxon>
        <taxon>Araneoidea</taxon>
        <taxon>Araneidae</taxon>
        <taxon>Argiope</taxon>
    </lineage>
</organism>